<keyword evidence="1" id="KW-1133">Transmembrane helix</keyword>
<name>A0A841AG77_9MICO</name>
<protein>
    <recommendedName>
        <fullName evidence="2">Low molecular weight protein antigen 6 PH domain-containing protein</fullName>
    </recommendedName>
</protein>
<sequence length="241" mass="25187">MTIPRRLDPETAERAALPDYSRSSATVERMISALEAPGGPGARHASGWAGVRGDAARGGAADGGSADGGSVRALFPAHATRDTAVRSAVAACLLGTALVAVLLVVLLGASPADGRSPGAGLLVVMLALGTLALLLGALGLRFALAALGTARTRVEISERGLRVVGALGRRDVAWDDVVAIESRVVHPVHWLTAALRLRDGSRVVMPAFDRAVWTYTRPTGQDVRALRIELHRHQKASRRPV</sequence>
<keyword evidence="1" id="KW-0812">Transmembrane</keyword>
<dbReference type="RefSeq" id="WP_184325680.1">
    <property type="nucleotide sequence ID" value="NZ_JACHLZ010000001.1"/>
</dbReference>
<evidence type="ECO:0000313" key="3">
    <source>
        <dbReference type="EMBL" id="MBB5832335.1"/>
    </source>
</evidence>
<feature type="transmembrane region" description="Helical" evidence="1">
    <location>
        <begin position="88"/>
        <end position="109"/>
    </location>
</feature>
<feature type="transmembrane region" description="Helical" evidence="1">
    <location>
        <begin position="121"/>
        <end position="144"/>
    </location>
</feature>
<comment type="caution">
    <text evidence="3">The sequence shown here is derived from an EMBL/GenBank/DDBJ whole genome shotgun (WGS) entry which is preliminary data.</text>
</comment>
<dbReference type="InterPro" id="IPR019692">
    <property type="entry name" value="CFP-6_PH"/>
</dbReference>
<dbReference type="EMBL" id="JACHLZ010000001">
    <property type="protein sequence ID" value="MBB5832335.1"/>
    <property type="molecule type" value="Genomic_DNA"/>
</dbReference>
<gene>
    <name evidence="3" type="ORF">HNR70_002148</name>
</gene>
<accession>A0A841AG77</accession>
<proteinExistence type="predicted"/>
<reference evidence="3 4" key="1">
    <citation type="submission" date="2020-08" db="EMBL/GenBank/DDBJ databases">
        <title>Sequencing the genomes of 1000 actinobacteria strains.</title>
        <authorList>
            <person name="Klenk H.-P."/>
        </authorList>
    </citation>
    <scope>NUCLEOTIDE SEQUENCE [LARGE SCALE GENOMIC DNA]</scope>
    <source>
        <strain evidence="3 4">DSM 28796</strain>
    </source>
</reference>
<evidence type="ECO:0000313" key="4">
    <source>
        <dbReference type="Proteomes" id="UP000588158"/>
    </source>
</evidence>
<organism evidence="3 4">
    <name type="scientific">Brachybacterium aquaticum</name>
    <dbReference type="NCBI Taxonomy" id="1432564"/>
    <lineage>
        <taxon>Bacteria</taxon>
        <taxon>Bacillati</taxon>
        <taxon>Actinomycetota</taxon>
        <taxon>Actinomycetes</taxon>
        <taxon>Micrococcales</taxon>
        <taxon>Dermabacteraceae</taxon>
        <taxon>Brachybacterium</taxon>
    </lineage>
</organism>
<keyword evidence="4" id="KW-1185">Reference proteome</keyword>
<feature type="domain" description="Low molecular weight protein antigen 6 PH" evidence="2">
    <location>
        <begin position="151"/>
        <end position="211"/>
    </location>
</feature>
<evidence type="ECO:0000256" key="1">
    <source>
        <dbReference type="SAM" id="Phobius"/>
    </source>
</evidence>
<dbReference type="AlphaFoldDB" id="A0A841AG77"/>
<dbReference type="Pfam" id="PF10756">
    <property type="entry name" value="bPH_6"/>
    <property type="match status" value="1"/>
</dbReference>
<keyword evidence="1" id="KW-0472">Membrane</keyword>
<evidence type="ECO:0000259" key="2">
    <source>
        <dbReference type="Pfam" id="PF10756"/>
    </source>
</evidence>
<dbReference type="Proteomes" id="UP000588158">
    <property type="component" value="Unassembled WGS sequence"/>
</dbReference>